<dbReference type="Pfam" id="PF01370">
    <property type="entry name" value="Epimerase"/>
    <property type="match status" value="1"/>
</dbReference>
<name>A0A098QW75_9SPIO</name>
<dbReference type="EMBL" id="JNUP01000065">
    <property type="protein sequence ID" value="KGE71658.1"/>
    <property type="molecule type" value="Genomic_DNA"/>
</dbReference>
<sequence>MATLLVTGVSGFIGSSIAQALIRAGHRVLGTYNRNPPRLPESPAFKSLKTNLTSPSEVRDLLSSPDWRVEGIIHVAGLALDWGKPDAFEAANVSSALHLLEQAEAQSMCFFLYTSSISVHGFGRDHVNTREDGPYTAPVSHYQRSKLRAESLVLGHPGTVPRSIIRPGNVYGPGDTTTLYNILGAMRRGIYGYIDRGRSLTCPVYIDDLVQAYARMVAIYLGSDQDARNRISGQIYNITSGETITWRAYSELAADFAGLTRPKTSIPAWLGHTAAALLTLVYRLLGIKTPPPLTRYRVQQAGHHYHFSMDKARSDLGYQPQTPCAQGLEFSCQAWKKDQAAG</sequence>
<evidence type="ECO:0000259" key="1">
    <source>
        <dbReference type="SMART" id="SM00822"/>
    </source>
</evidence>
<gene>
    <name evidence="2" type="ORF">DC28_10350</name>
</gene>
<dbReference type="InterPro" id="IPR001509">
    <property type="entry name" value="Epimerase_deHydtase"/>
</dbReference>
<organism evidence="2 3">
    <name type="scientific">Spirochaeta lutea</name>
    <dbReference type="NCBI Taxonomy" id="1480694"/>
    <lineage>
        <taxon>Bacteria</taxon>
        <taxon>Pseudomonadati</taxon>
        <taxon>Spirochaetota</taxon>
        <taxon>Spirochaetia</taxon>
        <taxon>Spirochaetales</taxon>
        <taxon>Spirochaetaceae</taxon>
        <taxon>Spirochaeta</taxon>
    </lineage>
</organism>
<dbReference type="InterPro" id="IPR057326">
    <property type="entry name" value="KR_dom"/>
</dbReference>
<protein>
    <recommendedName>
        <fullName evidence="1">Ketoreductase domain-containing protein</fullName>
    </recommendedName>
</protein>
<feature type="domain" description="Ketoreductase" evidence="1">
    <location>
        <begin position="2"/>
        <end position="209"/>
    </location>
</feature>
<evidence type="ECO:0000313" key="2">
    <source>
        <dbReference type="EMBL" id="KGE71658.1"/>
    </source>
</evidence>
<dbReference type="AlphaFoldDB" id="A0A098QW75"/>
<dbReference type="SMART" id="SM00822">
    <property type="entry name" value="PKS_KR"/>
    <property type="match status" value="1"/>
</dbReference>
<dbReference type="Gene3D" id="3.40.50.720">
    <property type="entry name" value="NAD(P)-binding Rossmann-like Domain"/>
    <property type="match status" value="1"/>
</dbReference>
<accession>A0A098QW75</accession>
<keyword evidence="3" id="KW-1185">Reference proteome</keyword>
<dbReference type="SUPFAM" id="SSF51735">
    <property type="entry name" value="NAD(P)-binding Rossmann-fold domains"/>
    <property type="match status" value="1"/>
</dbReference>
<dbReference type="PANTHER" id="PTHR43245">
    <property type="entry name" value="BIFUNCTIONAL POLYMYXIN RESISTANCE PROTEIN ARNA"/>
    <property type="match status" value="1"/>
</dbReference>
<dbReference type="eggNOG" id="COG0451">
    <property type="taxonomic scope" value="Bacteria"/>
</dbReference>
<reference evidence="2 3" key="1">
    <citation type="submission" date="2014-05" db="EMBL/GenBank/DDBJ databases">
        <title>De novo Genome Sequence of Spirocheata sp.</title>
        <authorList>
            <person name="Shivani Y."/>
            <person name="Subhash Y."/>
            <person name="Tushar L."/>
            <person name="Sasikala C."/>
            <person name="Ramana C.V."/>
        </authorList>
    </citation>
    <scope>NUCLEOTIDE SEQUENCE [LARGE SCALE GENOMIC DNA]</scope>
    <source>
        <strain evidence="2 3">JC230</strain>
    </source>
</reference>
<evidence type="ECO:0000313" key="3">
    <source>
        <dbReference type="Proteomes" id="UP000029692"/>
    </source>
</evidence>
<comment type="caution">
    <text evidence="2">The sequence shown here is derived from an EMBL/GenBank/DDBJ whole genome shotgun (WGS) entry which is preliminary data.</text>
</comment>
<dbReference type="STRING" id="1480694.DC28_10350"/>
<dbReference type="Proteomes" id="UP000029692">
    <property type="component" value="Unassembled WGS sequence"/>
</dbReference>
<proteinExistence type="predicted"/>
<dbReference type="RefSeq" id="WP_037548092.1">
    <property type="nucleotide sequence ID" value="NZ_JNUP01000065.1"/>
</dbReference>
<dbReference type="InterPro" id="IPR036291">
    <property type="entry name" value="NAD(P)-bd_dom_sf"/>
</dbReference>
<dbReference type="OrthoDB" id="9811743at2"/>
<dbReference type="InterPro" id="IPR050177">
    <property type="entry name" value="Lipid_A_modif_metabolic_enz"/>
</dbReference>